<proteinExistence type="predicted"/>
<organism evidence="2 3">
    <name type="scientific">Flavobacterium frigoritolerans</name>
    <dbReference type="NCBI Taxonomy" id="2987686"/>
    <lineage>
        <taxon>Bacteria</taxon>
        <taxon>Pseudomonadati</taxon>
        <taxon>Bacteroidota</taxon>
        <taxon>Flavobacteriia</taxon>
        <taxon>Flavobacteriales</taxon>
        <taxon>Flavobacteriaceae</taxon>
        <taxon>Flavobacterium</taxon>
    </lineage>
</organism>
<feature type="transmembrane region" description="Helical" evidence="1">
    <location>
        <begin position="324"/>
        <end position="345"/>
    </location>
</feature>
<feature type="transmembrane region" description="Helical" evidence="1">
    <location>
        <begin position="188"/>
        <end position="204"/>
    </location>
</feature>
<feature type="transmembrane region" description="Helical" evidence="1">
    <location>
        <begin position="374"/>
        <end position="391"/>
    </location>
</feature>
<evidence type="ECO:0000313" key="2">
    <source>
        <dbReference type="EMBL" id="MCV9931275.1"/>
    </source>
</evidence>
<protein>
    <submittedName>
        <fullName evidence="2">Oligosaccharide repeat unit polymerase</fullName>
    </submittedName>
</protein>
<feature type="transmembrane region" description="Helical" evidence="1">
    <location>
        <begin position="244"/>
        <end position="262"/>
    </location>
</feature>
<feature type="transmembrane region" description="Helical" evidence="1">
    <location>
        <begin position="91"/>
        <end position="111"/>
    </location>
</feature>
<keyword evidence="3" id="KW-1185">Reference proteome</keyword>
<sequence>MTYKDCFSLIKKYSLLILLWIFLTSTAPWIFYRWPGHPYKILTFICLVFFILLLSIKKNKLAMPRQIIFLLFVQIAFYFLMLIYHSDVANFNLIVQLISFLITILYIKYFLGFELFVKSFIYIVLITGIGGVLVFFTHLLIGVTPFFVVSYGTDNSFFLGLTTTNIFIDVGSIRMMRFAGFFDEPGTFGLYALYAIILNKVYFKNVKIEFLLILITIFTFSVAFYFAITVYVFFFYFNKKNIGGFFAFFSILILFYVILINFDSPIVDKINEMSFSRLEETSTDFSNSNRGELVVNDFKLFSESPILGVGYSNPKISGSNFFSIFARFGIIGSIFYYLLFIYLFWAIIKIKSFYYFKFFVVLLISLMHRPEFSSLLSLLIFYCLIYFLENLKTSKHSYSPIT</sequence>
<keyword evidence="1" id="KW-0812">Transmembrane</keyword>
<reference evidence="2" key="1">
    <citation type="submission" date="2022-10" db="EMBL/GenBank/DDBJ databases">
        <title>Two novel species of Flavobacterium.</title>
        <authorList>
            <person name="Liu Q."/>
            <person name="Xin Y.-H."/>
        </authorList>
    </citation>
    <scope>NUCLEOTIDE SEQUENCE</scope>
    <source>
        <strain evidence="2">LS1R47</strain>
    </source>
</reference>
<keyword evidence="1" id="KW-1133">Transmembrane helix</keyword>
<accession>A0A9X2ZKT9</accession>
<name>A0A9X2ZKT9_9FLAO</name>
<dbReference type="AlphaFoldDB" id="A0A9X2ZKT9"/>
<keyword evidence="1" id="KW-0472">Membrane</keyword>
<feature type="transmembrane region" description="Helical" evidence="1">
    <location>
        <begin position="210"/>
        <end position="237"/>
    </location>
</feature>
<feature type="transmembrane region" description="Helical" evidence="1">
    <location>
        <begin position="12"/>
        <end position="32"/>
    </location>
</feature>
<dbReference type="EMBL" id="JAOZEV010000002">
    <property type="protein sequence ID" value="MCV9931275.1"/>
    <property type="molecule type" value="Genomic_DNA"/>
</dbReference>
<gene>
    <name evidence="2" type="ORF">OIU80_03195</name>
</gene>
<evidence type="ECO:0000256" key="1">
    <source>
        <dbReference type="SAM" id="Phobius"/>
    </source>
</evidence>
<evidence type="ECO:0000313" key="3">
    <source>
        <dbReference type="Proteomes" id="UP001151133"/>
    </source>
</evidence>
<dbReference type="RefSeq" id="WP_264285641.1">
    <property type="nucleotide sequence ID" value="NZ_JAOZEV010000002.1"/>
</dbReference>
<feature type="transmembrane region" description="Helical" evidence="1">
    <location>
        <begin position="67"/>
        <end position="85"/>
    </location>
</feature>
<feature type="transmembrane region" description="Helical" evidence="1">
    <location>
        <begin position="38"/>
        <end position="55"/>
    </location>
</feature>
<dbReference type="Proteomes" id="UP001151133">
    <property type="component" value="Unassembled WGS sequence"/>
</dbReference>
<comment type="caution">
    <text evidence="2">The sequence shown here is derived from an EMBL/GenBank/DDBJ whole genome shotgun (WGS) entry which is preliminary data.</text>
</comment>
<feature type="transmembrane region" description="Helical" evidence="1">
    <location>
        <begin position="123"/>
        <end position="151"/>
    </location>
</feature>